<evidence type="ECO:0000256" key="2">
    <source>
        <dbReference type="ARBA" id="ARBA00007357"/>
    </source>
</evidence>
<dbReference type="InterPro" id="IPR018497">
    <property type="entry name" value="Peptidase_M13_C"/>
</dbReference>
<dbReference type="Pfam" id="PF01431">
    <property type="entry name" value="Peptidase_M13"/>
    <property type="match status" value="1"/>
</dbReference>
<feature type="transmembrane region" description="Helical" evidence="8">
    <location>
        <begin position="480"/>
        <end position="503"/>
    </location>
</feature>
<dbReference type="GO" id="GO:0016485">
    <property type="term" value="P:protein processing"/>
    <property type="evidence" value="ECO:0007669"/>
    <property type="project" value="TreeGrafter"/>
</dbReference>
<evidence type="ECO:0000256" key="4">
    <source>
        <dbReference type="ARBA" id="ARBA00022723"/>
    </source>
</evidence>
<reference evidence="11 12" key="1">
    <citation type="journal article" date="2023" name="Arcadia Sci">
        <title>De novo assembly of a long-read Amblyomma americanum tick genome.</title>
        <authorList>
            <person name="Chou S."/>
            <person name="Poskanzer K.E."/>
            <person name="Rollins M."/>
            <person name="Thuy-Boun P.S."/>
        </authorList>
    </citation>
    <scope>NUCLEOTIDE SEQUENCE [LARGE SCALE GENOMIC DNA]</scope>
    <source>
        <strain evidence="11">F_SG_1</strain>
        <tissue evidence="11">Salivary glands</tissue>
    </source>
</reference>
<keyword evidence="8" id="KW-0812">Transmembrane</keyword>
<evidence type="ECO:0000256" key="8">
    <source>
        <dbReference type="SAM" id="Phobius"/>
    </source>
</evidence>
<dbReference type="InterPro" id="IPR024079">
    <property type="entry name" value="MetalloPept_cat_dom_sf"/>
</dbReference>
<dbReference type="InterPro" id="IPR042089">
    <property type="entry name" value="Peptidase_M13_dom_2"/>
</dbReference>
<organism evidence="11 12">
    <name type="scientific">Amblyomma americanum</name>
    <name type="common">Lone star tick</name>
    <dbReference type="NCBI Taxonomy" id="6943"/>
    <lineage>
        <taxon>Eukaryota</taxon>
        <taxon>Metazoa</taxon>
        <taxon>Ecdysozoa</taxon>
        <taxon>Arthropoda</taxon>
        <taxon>Chelicerata</taxon>
        <taxon>Arachnida</taxon>
        <taxon>Acari</taxon>
        <taxon>Parasitiformes</taxon>
        <taxon>Ixodida</taxon>
        <taxon>Ixodoidea</taxon>
        <taxon>Ixodidae</taxon>
        <taxon>Amblyomminae</taxon>
        <taxon>Amblyomma</taxon>
    </lineage>
</organism>
<comment type="cofactor">
    <cofactor evidence="1">
        <name>Zn(2+)</name>
        <dbReference type="ChEBI" id="CHEBI:29105"/>
    </cofactor>
</comment>
<name>A0AAQ4DUS0_AMBAM</name>
<dbReference type="GO" id="GO:0046872">
    <property type="term" value="F:metal ion binding"/>
    <property type="evidence" value="ECO:0007669"/>
    <property type="project" value="UniProtKB-KW"/>
</dbReference>
<evidence type="ECO:0000256" key="7">
    <source>
        <dbReference type="ARBA" id="ARBA00023049"/>
    </source>
</evidence>
<dbReference type="InterPro" id="IPR008753">
    <property type="entry name" value="Peptidase_M13_N"/>
</dbReference>
<dbReference type="GO" id="GO:0004222">
    <property type="term" value="F:metalloendopeptidase activity"/>
    <property type="evidence" value="ECO:0007669"/>
    <property type="project" value="InterPro"/>
</dbReference>
<evidence type="ECO:0000256" key="6">
    <source>
        <dbReference type="ARBA" id="ARBA00022833"/>
    </source>
</evidence>
<feature type="domain" description="Peptidase M13 N-terminal" evidence="10">
    <location>
        <begin position="16"/>
        <end position="391"/>
    </location>
</feature>
<evidence type="ECO:0000259" key="10">
    <source>
        <dbReference type="Pfam" id="PF05649"/>
    </source>
</evidence>
<evidence type="ECO:0000313" key="11">
    <source>
        <dbReference type="EMBL" id="KAK8766210.1"/>
    </source>
</evidence>
<dbReference type="AlphaFoldDB" id="A0AAQ4DUS0"/>
<evidence type="ECO:0000256" key="3">
    <source>
        <dbReference type="ARBA" id="ARBA00022670"/>
    </source>
</evidence>
<dbReference type="Gene3D" id="1.10.1380.10">
    <property type="entry name" value="Neutral endopeptidase , domain2"/>
    <property type="match status" value="1"/>
</dbReference>
<dbReference type="Proteomes" id="UP001321473">
    <property type="component" value="Unassembled WGS sequence"/>
</dbReference>
<dbReference type="EMBL" id="JARKHS020026576">
    <property type="protein sequence ID" value="KAK8766210.1"/>
    <property type="molecule type" value="Genomic_DNA"/>
</dbReference>
<dbReference type="GO" id="GO:0005886">
    <property type="term" value="C:plasma membrane"/>
    <property type="evidence" value="ECO:0007669"/>
    <property type="project" value="TreeGrafter"/>
</dbReference>
<dbReference type="Pfam" id="PF05649">
    <property type="entry name" value="Peptidase_M13_N"/>
    <property type="match status" value="1"/>
</dbReference>
<keyword evidence="12" id="KW-1185">Reference proteome</keyword>
<evidence type="ECO:0008006" key="13">
    <source>
        <dbReference type="Google" id="ProtNLM"/>
    </source>
</evidence>
<dbReference type="PROSITE" id="PS51885">
    <property type="entry name" value="NEPRILYSIN"/>
    <property type="match status" value="1"/>
</dbReference>
<sequence>MHATLLTARLNEKMDPCEDFGAYVCSAWTPSGDYREHVKTPVDGVALSRLAGFGTLLVQGTLKLPAGAKALVMHESCLSAADHGGLYLQQFRALMFEMGLSWPEPPQENRGALDVLMALAYKWQVYLWLEVRVLALPGSNKWRLTLKPASVLPVFLNQYESVKDSSSYSAYWMGYYKDLSLNSTELMNESSLEATIKETLDIEGTALTNLNSLVFAKMRMPAVFPLGSIGNHSQPITSATWMTALQRNIALSPRLSADDDMVLSDENLLKTVGSFFQNYTEAQILGHYAWMFVQMYAPVAEPRMLLRLFGDMHKVNAYRNMFCGSLVECTFRVLVLSLNVASRIKQEEMDSIRARFEGLVSAAVEKVNSSKWLDGRSKRVAGDKLKSVKMRVWPDQQLMSNEELERTYKSYPSTEDSFAEYWMEARRSMRRSNERVRHINDSHAYHDALMLPFNIAPSYPMYDYVSGSLAVPMYTLEQPLYYSGGTTAMFLGGLGYLLALSLVKALDRVGIRWLPNGTRVDSIFAEQATKAFEEKDGCLKADGVESVFPELPALEIAYSALEAAGKSVVLNRSIQKDLPPAKVFFMTICYMACSLSGFKSAFSADCNKIVRNSAAFASTFNCSSGSKMNPEKKCRVFD</sequence>
<evidence type="ECO:0000313" key="12">
    <source>
        <dbReference type="Proteomes" id="UP001321473"/>
    </source>
</evidence>
<dbReference type="InterPro" id="IPR000718">
    <property type="entry name" value="Peptidase_M13"/>
</dbReference>
<dbReference type="Gene3D" id="3.40.390.10">
    <property type="entry name" value="Collagenase (Catalytic Domain)"/>
    <property type="match status" value="1"/>
</dbReference>
<keyword evidence="5" id="KW-0378">Hydrolase</keyword>
<keyword evidence="7" id="KW-0482">Metalloprotease</keyword>
<protein>
    <recommendedName>
        <fullName evidence="13">M13 family peptidase</fullName>
    </recommendedName>
</protein>
<gene>
    <name evidence="11" type="ORF">V5799_007008</name>
</gene>
<evidence type="ECO:0000259" key="9">
    <source>
        <dbReference type="Pfam" id="PF01431"/>
    </source>
</evidence>
<dbReference type="PANTHER" id="PTHR11733:SF241">
    <property type="entry name" value="GH26575P-RELATED"/>
    <property type="match status" value="1"/>
</dbReference>
<keyword evidence="6" id="KW-0862">Zinc</keyword>
<proteinExistence type="inferred from homology"/>
<comment type="caution">
    <text evidence="11">The sequence shown here is derived from an EMBL/GenBank/DDBJ whole genome shotgun (WGS) entry which is preliminary data.</text>
</comment>
<dbReference type="SUPFAM" id="SSF55486">
    <property type="entry name" value="Metalloproteases ('zincins'), catalytic domain"/>
    <property type="match status" value="1"/>
</dbReference>
<dbReference type="PANTHER" id="PTHR11733">
    <property type="entry name" value="ZINC METALLOPROTEASE FAMILY M13 NEPRILYSIN-RELATED"/>
    <property type="match status" value="1"/>
</dbReference>
<evidence type="ECO:0000256" key="1">
    <source>
        <dbReference type="ARBA" id="ARBA00001947"/>
    </source>
</evidence>
<feature type="domain" description="Peptidase M13 C-terminal" evidence="9">
    <location>
        <begin position="553"/>
        <end position="636"/>
    </location>
</feature>
<comment type="similarity">
    <text evidence="2">Belongs to the peptidase M13 family.</text>
</comment>
<keyword evidence="8" id="KW-0472">Membrane</keyword>
<keyword evidence="8" id="KW-1133">Transmembrane helix</keyword>
<keyword evidence="4" id="KW-0479">Metal-binding</keyword>
<accession>A0AAQ4DUS0</accession>
<keyword evidence="3" id="KW-0645">Protease</keyword>
<evidence type="ECO:0000256" key="5">
    <source>
        <dbReference type="ARBA" id="ARBA00022801"/>
    </source>
</evidence>